<protein>
    <submittedName>
        <fullName evidence="1">Uncharacterized protein</fullName>
    </submittedName>
</protein>
<dbReference type="Proteomes" id="UP000486297">
    <property type="component" value="Unassembled WGS sequence"/>
</dbReference>
<accession>A0A7X2KYM5</accession>
<evidence type="ECO:0000313" key="1">
    <source>
        <dbReference type="EMBL" id="MRN38134.1"/>
    </source>
</evidence>
<keyword evidence="2" id="KW-1185">Reference proteome</keyword>
<dbReference type="AlphaFoldDB" id="A0A7X2KYM5"/>
<dbReference type="EMBL" id="WJXO01000001">
    <property type="protein sequence ID" value="MRN38134.1"/>
    <property type="molecule type" value="Genomic_DNA"/>
</dbReference>
<proteinExistence type="predicted"/>
<name>A0A7X2KYM5_9NEIS</name>
<comment type="caution">
    <text evidence="1">The sequence shown here is derived from an EMBL/GenBank/DDBJ whole genome shotgun (WGS) entry which is preliminary data.</text>
</comment>
<reference evidence="1" key="1">
    <citation type="journal article" name="Emerg. Infect. Dis.">
        <title>Two cases of a newly characterized neisseria species.</title>
        <authorList>
            <person name="Mustapha M."/>
            <person name="Lemos A.P.S."/>
            <person name="Harrison L.H."/>
            <person name="Vantyne D."/>
            <person name="Sacchi C.T."/>
        </authorList>
    </citation>
    <scope>NUCLEOTIDE SEQUENCE</scope>
    <source>
        <strain evidence="1">N.95.16</strain>
    </source>
</reference>
<evidence type="ECO:0000313" key="2">
    <source>
        <dbReference type="Proteomes" id="UP000486297"/>
    </source>
</evidence>
<organism evidence="1 2">
    <name type="scientific">Neisseria brasiliensis</name>
    <dbReference type="NCBI Taxonomy" id="2666100"/>
    <lineage>
        <taxon>Bacteria</taxon>
        <taxon>Pseudomonadati</taxon>
        <taxon>Pseudomonadota</taxon>
        <taxon>Betaproteobacteria</taxon>
        <taxon>Neisseriales</taxon>
        <taxon>Neisseriaceae</taxon>
        <taxon>Neisseria</taxon>
    </lineage>
</organism>
<dbReference type="SUPFAM" id="SSF55166">
    <property type="entry name" value="Hedgehog/DD-peptidase"/>
    <property type="match status" value="1"/>
</dbReference>
<dbReference type="Gene3D" id="3.30.1380.10">
    <property type="match status" value="1"/>
</dbReference>
<gene>
    <name evidence="1" type="ORF">GJU80_06440</name>
</gene>
<dbReference type="RefSeq" id="WP_095502721.1">
    <property type="nucleotide sequence ID" value="NZ_WJXO01000001.1"/>
</dbReference>
<dbReference type="InterPro" id="IPR009045">
    <property type="entry name" value="Zn_M74/Hedgehog-like"/>
</dbReference>
<sequence>MIHTALTPYQAFDWCRIAAVPIGDNGESLCMLRPAARLRVRPVYAEMGVAGAVDTVWLRASLIEKLHQALAHLPAEYGLEVLDGWRPLAVQAALRESFRANIVAHHPDFTEAQIQAALDDFVADPYRATMPPPHSTGGSVDVTVGQRQ</sequence>